<dbReference type="Gene3D" id="3.40.50.11820">
    <property type="match status" value="1"/>
</dbReference>
<dbReference type="AlphaFoldDB" id="A0A1R4KN05"/>
<dbReference type="InterPro" id="IPR043148">
    <property type="entry name" value="TagF_C"/>
</dbReference>
<dbReference type="PANTHER" id="PTHR37316:SF2">
    <property type="entry name" value="TEICHOIC ACID RIBITOL-PHOSPHATE POLYMERASE TARK"/>
    <property type="match status" value="1"/>
</dbReference>
<dbReference type="InterPro" id="IPR007554">
    <property type="entry name" value="Glycerophosphate_synth"/>
</dbReference>
<reference evidence="7 8" key="1">
    <citation type="submission" date="2017-02" db="EMBL/GenBank/DDBJ databases">
        <authorList>
            <person name="Peterson S.W."/>
        </authorList>
    </citation>
    <scope>NUCLEOTIDE SEQUENCE [LARGE SCALE GENOMIC DNA]</scope>
    <source>
        <strain evidence="7 8">B Mb 05.01</strain>
    </source>
</reference>
<accession>A0A1R4KN05</accession>
<dbReference type="OrthoDB" id="8549922at2"/>
<gene>
    <name evidence="7" type="ORF">FM104_14125</name>
</gene>
<keyword evidence="5" id="KW-0777">Teichoic acid biosynthesis</keyword>
<comment type="subcellular location">
    <subcellularLocation>
        <location evidence="1">Cell membrane</location>
        <topology evidence="1">Peripheral membrane protein</topology>
    </subcellularLocation>
</comment>
<dbReference type="GO" id="GO:0047355">
    <property type="term" value="F:CDP-glycerol glycerophosphotransferase activity"/>
    <property type="evidence" value="ECO:0007669"/>
    <property type="project" value="InterPro"/>
</dbReference>
<keyword evidence="4 7" id="KW-0808">Transferase</keyword>
<dbReference type="EMBL" id="FUKO01000037">
    <property type="protein sequence ID" value="SJN45557.1"/>
    <property type="molecule type" value="Genomic_DNA"/>
</dbReference>
<dbReference type="PANTHER" id="PTHR37316">
    <property type="entry name" value="TEICHOIC ACID GLYCEROL-PHOSPHATE PRIMASE"/>
    <property type="match status" value="1"/>
</dbReference>
<keyword evidence="3" id="KW-1003">Cell membrane</keyword>
<dbReference type="InterPro" id="IPR043149">
    <property type="entry name" value="TagF_N"/>
</dbReference>
<evidence type="ECO:0000256" key="5">
    <source>
        <dbReference type="ARBA" id="ARBA00022944"/>
    </source>
</evidence>
<protein>
    <submittedName>
        <fullName evidence="7">Putative polyribitolphosphotransferase</fullName>
    </submittedName>
</protein>
<dbReference type="Pfam" id="PF04464">
    <property type="entry name" value="Glyphos_transf"/>
    <property type="match status" value="1"/>
</dbReference>
<dbReference type="Proteomes" id="UP000196320">
    <property type="component" value="Unassembled WGS sequence"/>
</dbReference>
<sequence length="384" mass="42509">MRQLLRGSRLLRSIRFLPYLIPYAAWTTLKPVRRNRVLFLSDSHDGFVGNMLFLRDAMLREDSNAEIIGVFKSSLSSRRSLRDVLRLPYLIATSAVIVLDDFYPLIYRFRIRDGARLVQIWHAAGAFKQVGHSRAGLPGGPTPGSEIHRNYTDAVVSSAGIVDDYAEAFGIPAERVHAWGMPRSDAFFEEQTIKAARASVRARLGIGASERFVLYAPTFRGNGQRSAVTAPEADWESIARTLGDGWRLGVRQHPFVTSGPLPAGVVDAAAEPDMNELLMAADVLVTDYSSSIFEYALLRRPVVFFVPDLDDYEAARSFYRPFDDYAIGPVVRSADDLAAAIRTAEVDETRLSTFLEEFCGSLDGRSSERIAGELLAVRVAKATA</sequence>
<organism evidence="7 8">
    <name type="scientific">Microbacterium esteraromaticum</name>
    <dbReference type="NCBI Taxonomy" id="57043"/>
    <lineage>
        <taxon>Bacteria</taxon>
        <taxon>Bacillati</taxon>
        <taxon>Actinomycetota</taxon>
        <taxon>Actinomycetes</taxon>
        <taxon>Micrococcales</taxon>
        <taxon>Microbacteriaceae</taxon>
        <taxon>Microbacterium</taxon>
    </lineage>
</organism>
<name>A0A1R4KN05_9MICO</name>
<dbReference type="InterPro" id="IPR051612">
    <property type="entry name" value="Teichoic_Acid_Biosynth"/>
</dbReference>
<keyword evidence="6" id="KW-0472">Membrane</keyword>
<evidence type="ECO:0000256" key="4">
    <source>
        <dbReference type="ARBA" id="ARBA00022679"/>
    </source>
</evidence>
<evidence type="ECO:0000313" key="8">
    <source>
        <dbReference type="Proteomes" id="UP000196320"/>
    </source>
</evidence>
<proteinExistence type="inferred from homology"/>
<dbReference type="GO" id="GO:0019350">
    <property type="term" value="P:teichoic acid biosynthetic process"/>
    <property type="evidence" value="ECO:0007669"/>
    <property type="project" value="UniProtKB-KW"/>
</dbReference>
<dbReference type="GO" id="GO:0005886">
    <property type="term" value="C:plasma membrane"/>
    <property type="evidence" value="ECO:0007669"/>
    <property type="project" value="UniProtKB-SubCell"/>
</dbReference>
<evidence type="ECO:0000256" key="3">
    <source>
        <dbReference type="ARBA" id="ARBA00022475"/>
    </source>
</evidence>
<evidence type="ECO:0000313" key="7">
    <source>
        <dbReference type="EMBL" id="SJN45557.1"/>
    </source>
</evidence>
<evidence type="ECO:0000256" key="2">
    <source>
        <dbReference type="ARBA" id="ARBA00010488"/>
    </source>
</evidence>
<evidence type="ECO:0000256" key="6">
    <source>
        <dbReference type="ARBA" id="ARBA00023136"/>
    </source>
</evidence>
<keyword evidence="8" id="KW-1185">Reference proteome</keyword>
<dbReference type="SUPFAM" id="SSF53756">
    <property type="entry name" value="UDP-Glycosyltransferase/glycogen phosphorylase"/>
    <property type="match status" value="1"/>
</dbReference>
<comment type="similarity">
    <text evidence="2">Belongs to the CDP-glycerol glycerophosphotransferase family.</text>
</comment>
<dbReference type="Gene3D" id="3.40.50.12580">
    <property type="match status" value="1"/>
</dbReference>
<evidence type="ECO:0000256" key="1">
    <source>
        <dbReference type="ARBA" id="ARBA00004202"/>
    </source>
</evidence>